<dbReference type="GO" id="GO:0007165">
    <property type="term" value="P:signal transduction"/>
    <property type="evidence" value="ECO:0007669"/>
    <property type="project" value="InterPro"/>
</dbReference>
<feature type="domain" description="TIR" evidence="1">
    <location>
        <begin position="5"/>
        <end position="150"/>
    </location>
</feature>
<dbReference type="SMART" id="SM00255">
    <property type="entry name" value="TIR"/>
    <property type="match status" value="1"/>
</dbReference>
<dbReference type="Proteomes" id="UP000199691">
    <property type="component" value="Unassembled WGS sequence"/>
</dbReference>
<dbReference type="PANTHER" id="PTHR47197:SF3">
    <property type="entry name" value="DIHYDRO-HEME D1 DEHYDROGENASE"/>
    <property type="match status" value="1"/>
</dbReference>
<dbReference type="InterPro" id="IPR015943">
    <property type="entry name" value="WD40/YVTN_repeat-like_dom_sf"/>
</dbReference>
<keyword evidence="3" id="KW-1185">Reference proteome</keyword>
<dbReference type="EMBL" id="FNIX01000008">
    <property type="protein sequence ID" value="SDP42940.1"/>
    <property type="molecule type" value="Genomic_DNA"/>
</dbReference>
<dbReference type="Gene3D" id="3.40.50.10140">
    <property type="entry name" value="Toll/interleukin-1 receptor homology (TIR) domain"/>
    <property type="match status" value="1"/>
</dbReference>
<dbReference type="SUPFAM" id="SSF82171">
    <property type="entry name" value="DPP6 N-terminal domain-like"/>
    <property type="match status" value="2"/>
</dbReference>
<dbReference type="InterPro" id="IPR051200">
    <property type="entry name" value="Host-pathogen_enzymatic-act"/>
</dbReference>
<dbReference type="PANTHER" id="PTHR47197">
    <property type="entry name" value="PROTEIN NIRF"/>
    <property type="match status" value="1"/>
</dbReference>
<sequence>MSGTDYDSFISYSHRGDRPVAKALQRTLHRLGRRWYRPSALRVFRDDTTLAAAPNLWTAIERALLRSRTFVLLASPESAASAWVGKEVALWREKRSRDDFFIVLTAGELVWDAEAGDFDHDRTTALPEAARGWFDAEPLWIDLRGHRDRIERTGFRDSAAAVAAAIHGVAKDRLLSEDVRQQRRLVSVLSGLLVIALVTGGAALWQRNAALEQRDRADSQARVALSRALAAESDVRTATDPQLAAQLALASRALAGTAESGGALLRRLDENRHVLAYLRRGSDQPSSFMHASSGTASRVAVTGDGSVVAFAHEGDQEVTMWHVRERREVGRLRTGKPEPEFGMTWNGLSFDRTGSVLVASDGRDLIVWNTADRRVIRTIPGAGLVDDFDLSPDGRWMTHVDSGSDVQRVRLWRVDTGQEVAVPARPVLPSMPMVEFDGDSRHLYVSFPDGIHALRLETASWSSAPVMVPKEGRLDAVAHDARQLFLVGEGVVQRWQENGARLDDVPLAGMTPGTTVDVSADGRTIAATSGTRLVAVDTTTGRSTDLVTHRSGAVDFALSETGDVVVSINMNGDVVVSTPTVDHRSPASAQGSRRILSTAVAARAPVAAFGRKDGIDVVDLSTLKTRRQFQTGVWPEEPGMALNPDGRRLAVLEESSVHVLDAETGATIARWPRAWPGAVLDGGVGVAFAGDGTRLLFESDGGPGLLDVATGEVVQVLPVSETTGGGFVTTSDGRFLALSLRSVSPKVSNGGSVVEIWRWDGDRYVDPVRVSEPAIARALAITENGTTLGIVDIDGRVVLVDLTRPEERRYLQGGGEYSSIAFTSDGGTVVQADCRSGGVISWDVAEGVQRAAWHRPPTPSELTCPGTMLLKPVPDNGVLVGDAEGAMTLWRMDVAAAVRALCSTNGALDEANTARHLRGLIGSAPASC</sequence>
<proteinExistence type="predicted"/>
<dbReference type="STRING" id="641025.SAMN05421507_108157"/>
<dbReference type="InterPro" id="IPR000157">
    <property type="entry name" value="TIR_dom"/>
</dbReference>
<dbReference type="InterPro" id="IPR035897">
    <property type="entry name" value="Toll_tir_struct_dom_sf"/>
</dbReference>
<evidence type="ECO:0000313" key="3">
    <source>
        <dbReference type="Proteomes" id="UP000199691"/>
    </source>
</evidence>
<gene>
    <name evidence="2" type="ORF">SAMN05421507_108157</name>
</gene>
<organism evidence="2 3">
    <name type="scientific">Lentzea jiangxiensis</name>
    <dbReference type="NCBI Taxonomy" id="641025"/>
    <lineage>
        <taxon>Bacteria</taxon>
        <taxon>Bacillati</taxon>
        <taxon>Actinomycetota</taxon>
        <taxon>Actinomycetes</taxon>
        <taxon>Pseudonocardiales</taxon>
        <taxon>Pseudonocardiaceae</taxon>
        <taxon>Lentzea</taxon>
    </lineage>
</organism>
<dbReference type="Gene3D" id="2.130.10.10">
    <property type="entry name" value="YVTN repeat-like/Quinoprotein amine dehydrogenase"/>
    <property type="match status" value="3"/>
</dbReference>
<name>A0A1H0SMK2_9PSEU</name>
<evidence type="ECO:0000259" key="1">
    <source>
        <dbReference type="SMART" id="SM00255"/>
    </source>
</evidence>
<dbReference type="SUPFAM" id="SSF52200">
    <property type="entry name" value="Toll/Interleukin receptor TIR domain"/>
    <property type="match status" value="1"/>
</dbReference>
<evidence type="ECO:0000313" key="2">
    <source>
        <dbReference type="EMBL" id="SDP42940.1"/>
    </source>
</evidence>
<accession>A0A1H0SMK2</accession>
<dbReference type="AlphaFoldDB" id="A0A1H0SMK2"/>
<reference evidence="3" key="1">
    <citation type="submission" date="2016-10" db="EMBL/GenBank/DDBJ databases">
        <authorList>
            <person name="Varghese N."/>
            <person name="Submissions S."/>
        </authorList>
    </citation>
    <scope>NUCLEOTIDE SEQUENCE [LARGE SCALE GENOMIC DNA]</scope>
    <source>
        <strain evidence="3">CGMCC 4.6609</strain>
    </source>
</reference>
<protein>
    <submittedName>
        <fullName evidence="2">TIR domain-containing protein</fullName>
    </submittedName>
</protein>
<dbReference type="Pfam" id="PF13676">
    <property type="entry name" value="TIR_2"/>
    <property type="match status" value="1"/>
</dbReference>